<dbReference type="STRING" id="1548.CSCA_2726"/>
<protein>
    <recommendedName>
        <fullName evidence="4">Phage protein</fullName>
    </recommendedName>
</protein>
<accession>A0A0E3GR79</accession>
<feature type="coiled-coil region" evidence="1">
    <location>
        <begin position="24"/>
        <end position="51"/>
    </location>
</feature>
<keyword evidence="3" id="KW-1185">Reference proteome</keyword>
<feature type="coiled-coil region" evidence="1">
    <location>
        <begin position="83"/>
        <end position="117"/>
    </location>
</feature>
<dbReference type="KEGG" id="csq:CSCA_2726"/>
<organism evidence="2 3">
    <name type="scientific">Clostridium scatologenes</name>
    <dbReference type="NCBI Taxonomy" id="1548"/>
    <lineage>
        <taxon>Bacteria</taxon>
        <taxon>Bacillati</taxon>
        <taxon>Bacillota</taxon>
        <taxon>Clostridia</taxon>
        <taxon>Eubacteriales</taxon>
        <taxon>Clostridiaceae</taxon>
        <taxon>Clostridium</taxon>
    </lineage>
</organism>
<proteinExistence type="predicted"/>
<gene>
    <name evidence="2" type="ORF">CSCA_2726</name>
</gene>
<sequence length="173" mass="20637">MIDKSTFKYIENKLYNYYGKDKKVNSINRKISLLKNQIKSIEDKLKNVDIEIPEESRSMTYEERVQTSSCEESYAEKALIRITDKLLREKSRKEEEVLDLEEELRNIEADNVTIEDNINYIEDRQILDFLSMKYKEQLKDWQIGMKIGKDQSTVTRTRQKIISNIAIGQEWDR</sequence>
<reference evidence="2 3" key="1">
    <citation type="journal article" date="2015" name="J. Biotechnol.">
        <title>Complete genome sequence of a malodorant-producing acetogen, Clostridium scatologenes ATCC 25775(T).</title>
        <authorList>
            <person name="Zhu Z."/>
            <person name="Guo T."/>
            <person name="Zheng H."/>
            <person name="Song T."/>
            <person name="Ouyang P."/>
            <person name="Xie J."/>
        </authorList>
    </citation>
    <scope>NUCLEOTIDE SEQUENCE [LARGE SCALE GENOMIC DNA]</scope>
    <source>
        <strain evidence="2 3">ATCC 25775</strain>
    </source>
</reference>
<name>A0A0E3GR79_CLOSL</name>
<dbReference type="EMBL" id="CP009933">
    <property type="protein sequence ID" value="AKA69851.1"/>
    <property type="molecule type" value="Genomic_DNA"/>
</dbReference>
<keyword evidence="1" id="KW-0175">Coiled coil</keyword>
<evidence type="ECO:0000313" key="2">
    <source>
        <dbReference type="EMBL" id="AKA69851.1"/>
    </source>
</evidence>
<evidence type="ECO:0008006" key="4">
    <source>
        <dbReference type="Google" id="ProtNLM"/>
    </source>
</evidence>
<evidence type="ECO:0000313" key="3">
    <source>
        <dbReference type="Proteomes" id="UP000033115"/>
    </source>
</evidence>
<dbReference type="RefSeq" id="WP_242860920.1">
    <property type="nucleotide sequence ID" value="NZ_CP009933.1"/>
</dbReference>
<dbReference type="AlphaFoldDB" id="A0A0E3GR79"/>
<dbReference type="HOGENOM" id="CLU_103672_1_0_9"/>
<evidence type="ECO:0000256" key="1">
    <source>
        <dbReference type="SAM" id="Coils"/>
    </source>
</evidence>
<dbReference type="Proteomes" id="UP000033115">
    <property type="component" value="Chromosome"/>
</dbReference>